<evidence type="ECO:0000256" key="2">
    <source>
        <dbReference type="SAM" id="SignalP"/>
    </source>
</evidence>
<feature type="transmembrane region" description="Helical" evidence="1">
    <location>
        <begin position="1162"/>
        <end position="1184"/>
    </location>
</feature>
<feature type="domain" description="CATSPERB head" evidence="6">
    <location>
        <begin position="555"/>
        <end position="720"/>
    </location>
</feature>
<dbReference type="InterPro" id="IPR048786">
    <property type="entry name" value="CATSPERB_N"/>
</dbReference>
<feature type="chain" id="PRO_5044665510" evidence="2">
    <location>
        <begin position="26"/>
        <end position="1211"/>
    </location>
</feature>
<evidence type="ECO:0000313" key="10">
    <source>
        <dbReference type="RefSeq" id="XP_022089023.1"/>
    </source>
</evidence>
<keyword evidence="1" id="KW-1133">Transmembrane helix</keyword>
<proteinExistence type="predicted"/>
<evidence type="ECO:0000313" key="11">
    <source>
        <dbReference type="RefSeq" id="XP_022089024.1"/>
    </source>
</evidence>
<protein>
    <submittedName>
        <fullName evidence="9 10">Cation channel sperm-associated protein subunit beta-like isoform X1</fullName>
    </submittedName>
</protein>
<keyword evidence="1" id="KW-0812">Transmembrane</keyword>
<evidence type="ECO:0000313" key="9">
    <source>
        <dbReference type="RefSeq" id="XP_022089022.1"/>
    </source>
</evidence>
<feature type="domain" description="Cation channel sperm-associated auxiliary subunit beta 2nd" evidence="5">
    <location>
        <begin position="183"/>
        <end position="497"/>
    </location>
</feature>
<dbReference type="InterPro" id="IPR048789">
    <property type="entry name" value="CATSPERB_C"/>
</dbReference>
<dbReference type="GeneID" id="110978381"/>
<dbReference type="PANTHER" id="PTHR14705:SF0">
    <property type="entry name" value="CATION CHANNEL SPERM-ASSOCIATED AUXILIARY SUBUNIT BETA"/>
    <property type="match status" value="1"/>
</dbReference>
<dbReference type="AlphaFoldDB" id="A0A8B7Y733"/>
<keyword evidence="8" id="KW-1185">Reference proteome</keyword>
<dbReference type="GO" id="GO:0005929">
    <property type="term" value="C:cilium"/>
    <property type="evidence" value="ECO:0007669"/>
    <property type="project" value="TreeGrafter"/>
</dbReference>
<dbReference type="InterPro" id="IPR053904">
    <property type="entry name" value="CATSPERB_Ig-like"/>
</dbReference>
<dbReference type="RefSeq" id="XP_022089023.1">
    <property type="nucleotide sequence ID" value="XM_022233331.1"/>
</dbReference>
<dbReference type="InterPro" id="IPR053903">
    <property type="entry name" value="CATSPERB_head"/>
</dbReference>
<dbReference type="Pfam" id="PF22831">
    <property type="entry name" value="CATSPERB_Ig-like"/>
    <property type="match status" value="1"/>
</dbReference>
<dbReference type="Pfam" id="PF21548">
    <property type="entry name" value="CATSPERB_2nd"/>
    <property type="match status" value="1"/>
</dbReference>
<dbReference type="PANTHER" id="PTHR14705">
    <property type="entry name" value="CATION CHANNEL SPERM-ASSOCIATED PROTEIN SUBUNIT BETA"/>
    <property type="match status" value="1"/>
</dbReference>
<dbReference type="OMA" id="ICLANQE"/>
<dbReference type="KEGG" id="aplc:110978381"/>
<feature type="domain" description="CATSPERB Ig-like" evidence="7">
    <location>
        <begin position="829"/>
        <end position="927"/>
    </location>
</feature>
<dbReference type="InterPro" id="IPR028748">
    <property type="entry name" value="CATSPERB"/>
</dbReference>
<name>A0A8B7Y733_ACAPL</name>
<gene>
    <name evidence="9 10 11" type="primary">LOC110978381</name>
</gene>
<dbReference type="RefSeq" id="XP_022089022.1">
    <property type="nucleotide sequence ID" value="XM_022233330.1"/>
</dbReference>
<dbReference type="InterPro" id="IPR048788">
    <property type="entry name" value="CATSPERB_2nd"/>
</dbReference>
<keyword evidence="2" id="KW-0732">Signal</keyword>
<dbReference type="GO" id="GO:0036128">
    <property type="term" value="C:CatSper complex"/>
    <property type="evidence" value="ECO:0007669"/>
    <property type="project" value="InterPro"/>
</dbReference>
<evidence type="ECO:0000259" key="4">
    <source>
        <dbReference type="Pfam" id="PF21541"/>
    </source>
</evidence>
<feature type="domain" description="Cation channel sperm-associated protein subunit beta C-terminal" evidence="3">
    <location>
        <begin position="931"/>
        <end position="1185"/>
    </location>
</feature>
<dbReference type="OrthoDB" id="2159869at2759"/>
<evidence type="ECO:0000259" key="7">
    <source>
        <dbReference type="Pfam" id="PF22831"/>
    </source>
</evidence>
<keyword evidence="1" id="KW-0472">Membrane</keyword>
<evidence type="ECO:0000256" key="1">
    <source>
        <dbReference type="SAM" id="Phobius"/>
    </source>
</evidence>
<accession>A0A8B7Y733</accession>
<evidence type="ECO:0000259" key="3">
    <source>
        <dbReference type="Pfam" id="PF15149"/>
    </source>
</evidence>
<evidence type="ECO:0000259" key="6">
    <source>
        <dbReference type="Pfam" id="PF22830"/>
    </source>
</evidence>
<feature type="signal peptide" evidence="2">
    <location>
        <begin position="1"/>
        <end position="25"/>
    </location>
</feature>
<feature type="domain" description="Cation channel sperm-associated auxiliary subunit beta N-terminal" evidence="4">
    <location>
        <begin position="48"/>
        <end position="155"/>
    </location>
</feature>
<evidence type="ECO:0000259" key="5">
    <source>
        <dbReference type="Pfam" id="PF21548"/>
    </source>
</evidence>
<reference evidence="9 10" key="1">
    <citation type="submission" date="2025-04" db="UniProtKB">
        <authorList>
            <consortium name="RefSeq"/>
        </authorList>
    </citation>
    <scope>IDENTIFICATION</scope>
</reference>
<dbReference type="Pfam" id="PF15149">
    <property type="entry name" value="CATSPERB_C"/>
    <property type="match status" value="1"/>
</dbReference>
<organism evidence="8 11">
    <name type="scientific">Acanthaster planci</name>
    <name type="common">Crown-of-thorns starfish</name>
    <dbReference type="NCBI Taxonomy" id="133434"/>
    <lineage>
        <taxon>Eukaryota</taxon>
        <taxon>Metazoa</taxon>
        <taxon>Echinodermata</taxon>
        <taxon>Eleutherozoa</taxon>
        <taxon>Asterozoa</taxon>
        <taxon>Asteroidea</taxon>
        <taxon>Valvatacea</taxon>
        <taxon>Valvatida</taxon>
        <taxon>Acanthasteridae</taxon>
        <taxon>Acanthaster</taxon>
    </lineage>
</organism>
<evidence type="ECO:0000313" key="8">
    <source>
        <dbReference type="Proteomes" id="UP000694845"/>
    </source>
</evidence>
<dbReference type="RefSeq" id="XP_022089024.1">
    <property type="nucleotide sequence ID" value="XM_022233332.1"/>
</dbReference>
<dbReference type="Proteomes" id="UP000694845">
    <property type="component" value="Unplaced"/>
</dbReference>
<sequence length="1211" mass="135204">MLPSSDSSFYLLLTTLGITLQLSLTSQSTGYFLSVGSYRTDAGELNGKFYLENSQVVFQCEIATDVDDRDDGLDTRSIGHSFASMGLAPHITIHNTTWIRTIHFPLESWNSSLGVWYLSKSKEDIFTQDSGTEDWIVEVDLDTSTELLRVATSLMDLTKVSFVNTNLGEPVASSSFMTDPSLLSDVTKFLLAPAPCSPDVAVLGLGYNSTETKGIIVGVTRDAVGRESNNTFWYNITTQLCQAVTPNECDEIALIDLILTADQSLLLLTTHGLFRGQLPSSQPRDSRGTLVQKQVLWNLVELPSSISFISFHLSYTPVCFNRYTKSSTEQVAYVAMVKSGNDKAVYASYSPYTNWTVSASNCPFSQPSSLVYDHHTNSFVILQEKEGVHSILAFSTDQLLQVGAVNCSRFSSFDLPSAFFPTEGRSLCFNPTTHEIFVYGNQVWLSNDGGDSFHQVLILYHNETINGCYISAQGGDVIFTSNLHKLFFGKTGVKRLIELVISPSPSTLQSLAVHITQTGSIIVMGITKLSQQWWVQEIKISRAVQLSEIVPQSALAVQFVTEAKAILYEVISAEADNRSHVPRMLSPMTAGKQLNQRDIGRAIITDSLPEFQIHNYSVVVGRAHVYKQFDAETWMTRPALKHDVIIQPYDGKTVLMYLKVKRTGVPGWHCGDVGKTFEMPGASSILILACHNRTHIQGLPLIVQMLKDTYPAKRWRLFDLRAYPNQAEVINQTLSVNTSSSIACLEEEGRFAFTQLHTNMTLEVTGGHAKIGQIIDESCCQLVDISDSVSGQFSPREWGLYQTFPDGRGGMFPHLTLTEASCQHHLTPDTNASKYAVRQLDLSRSFKFSLTASRRGKKAKDRPLMYYQVANAKLINVRSSYAQDKYGSETMTLSVRNMLHRKGSSSVTFNLPDASLLCPRTSFTLTFQAACPFTKHLHYVYQPQLTQQEFLYGNPTDSKGKPILIDIPVNYRPPSLLGISIPTSNNIYNADPSQPRPRDIYQISKDSGTYKQCLGKTNRSECGCTDAMKMSSLERDTDCRQRAYRLVHPGKLSLRFQILEAETEPTELLELYVITLKEVNGRQDYMVEAESTPSLDKMKEELSEVMNNTSEFIDPATVRLTLTGSGLYHFRASVIPGFSYCNLEDEVQVYVDMAPLPNPTQMIVITVISIVIGGVLFSVYLYYLHLHHQPRIRKTGSQCMDPQELREQMKQ</sequence>
<dbReference type="Pfam" id="PF21541">
    <property type="entry name" value="CATSPERB_1st"/>
    <property type="match status" value="1"/>
</dbReference>
<dbReference type="Pfam" id="PF22830">
    <property type="entry name" value="CATSPERB_head"/>
    <property type="match status" value="1"/>
</dbReference>